<dbReference type="OrthoDB" id="2253354at2759"/>
<keyword evidence="5" id="KW-1185">Reference proteome</keyword>
<comment type="caution">
    <text evidence="2">The sequence shown here is derived from an EMBL/GenBank/DDBJ whole genome shotgun (WGS) entry which is preliminary data.</text>
</comment>
<dbReference type="Proteomes" id="UP001148299">
    <property type="component" value="Unassembled WGS sequence"/>
</dbReference>
<dbReference type="InterPro" id="IPR035213">
    <property type="entry name" value="DUF5321"/>
</dbReference>
<dbReference type="EMBL" id="JAPZBR010000005">
    <property type="protein sequence ID" value="KAJ5354156.1"/>
    <property type="molecule type" value="Genomic_DNA"/>
</dbReference>
<dbReference type="Pfam" id="PF17254">
    <property type="entry name" value="DUF5321"/>
    <property type="match status" value="1"/>
</dbReference>
<sequence>MASALRSTAFGLGRSIRNTPSTSNAFRQCRGPAARSYSTSDHLPKIADTSVWTAMIPKFIRNRGARKDPKKEKSKEWNPATFYIIIFTLIGSQAIRMITLKNSYSAYTRTTDAKIELLREVISRVKNGEKVDVEKLLGTGDEAKEREWDEVLREIEAEDSLWHQKKTAHSNQEEPQEPVKEEKQKQPTQPPQEEDNGSAKPETKRKMRFY</sequence>
<dbReference type="Proteomes" id="UP001147695">
    <property type="component" value="Unassembled WGS sequence"/>
</dbReference>
<reference evidence="2" key="2">
    <citation type="journal article" date="2023" name="IMA Fungus">
        <title>Comparative genomic study of the Penicillium genus elucidates a diverse pangenome and 15 lateral gene transfer events.</title>
        <authorList>
            <person name="Petersen C."/>
            <person name="Sorensen T."/>
            <person name="Nielsen M.R."/>
            <person name="Sondergaard T.E."/>
            <person name="Sorensen J.L."/>
            <person name="Fitzpatrick D.A."/>
            <person name="Frisvad J.C."/>
            <person name="Nielsen K.L."/>
        </authorList>
    </citation>
    <scope>NUCLEOTIDE SEQUENCE</scope>
    <source>
        <strain evidence="2">IBT 35673</strain>
        <strain evidence="3">IBT 35675</strain>
    </source>
</reference>
<evidence type="ECO:0000256" key="1">
    <source>
        <dbReference type="SAM" id="MobiDB-lite"/>
    </source>
</evidence>
<organism evidence="2 4">
    <name type="scientific">Penicillium brevicompactum</name>
    <dbReference type="NCBI Taxonomy" id="5074"/>
    <lineage>
        <taxon>Eukaryota</taxon>
        <taxon>Fungi</taxon>
        <taxon>Dikarya</taxon>
        <taxon>Ascomycota</taxon>
        <taxon>Pezizomycotina</taxon>
        <taxon>Eurotiomycetes</taxon>
        <taxon>Eurotiomycetidae</taxon>
        <taxon>Eurotiales</taxon>
        <taxon>Aspergillaceae</taxon>
        <taxon>Penicillium</taxon>
    </lineage>
</organism>
<name>A0A9W9U692_PENBR</name>
<accession>A0A9W9U692</accession>
<dbReference type="AlphaFoldDB" id="A0A9W9U692"/>
<gene>
    <name evidence="2" type="ORF">N7452_010790</name>
    <name evidence="3" type="ORF">N7541_006720</name>
</gene>
<evidence type="ECO:0000313" key="4">
    <source>
        <dbReference type="Proteomes" id="UP001147695"/>
    </source>
</evidence>
<reference evidence="2" key="1">
    <citation type="submission" date="2022-12" db="EMBL/GenBank/DDBJ databases">
        <authorList>
            <person name="Petersen C."/>
        </authorList>
    </citation>
    <scope>NUCLEOTIDE SEQUENCE</scope>
    <source>
        <strain evidence="2">IBT 35673</strain>
        <strain evidence="3">IBT 35675</strain>
    </source>
</reference>
<evidence type="ECO:0000313" key="3">
    <source>
        <dbReference type="EMBL" id="KAJ5354156.1"/>
    </source>
</evidence>
<feature type="region of interest" description="Disordered" evidence="1">
    <location>
        <begin position="159"/>
        <end position="210"/>
    </location>
</feature>
<evidence type="ECO:0000313" key="5">
    <source>
        <dbReference type="Proteomes" id="UP001148299"/>
    </source>
</evidence>
<dbReference type="EMBL" id="JAPZBQ010000006">
    <property type="protein sequence ID" value="KAJ5322501.1"/>
    <property type="molecule type" value="Genomic_DNA"/>
</dbReference>
<evidence type="ECO:0000313" key="2">
    <source>
        <dbReference type="EMBL" id="KAJ5322501.1"/>
    </source>
</evidence>
<protein>
    <submittedName>
        <fullName evidence="2">Uncharacterized protein</fullName>
    </submittedName>
</protein>
<proteinExistence type="predicted"/>